<dbReference type="PROSITE" id="PS52029">
    <property type="entry name" value="LD_TPASE"/>
    <property type="match status" value="1"/>
</dbReference>
<dbReference type="GO" id="GO:0016740">
    <property type="term" value="F:transferase activity"/>
    <property type="evidence" value="ECO:0007669"/>
    <property type="project" value="UniProtKB-KW"/>
</dbReference>
<dbReference type="GO" id="GO:0071555">
    <property type="term" value="P:cell wall organization"/>
    <property type="evidence" value="ECO:0007669"/>
    <property type="project" value="UniProtKB-UniRule"/>
</dbReference>
<dbReference type="Gene3D" id="2.40.440.10">
    <property type="entry name" value="L,D-transpeptidase catalytic domain-like"/>
    <property type="match status" value="1"/>
</dbReference>
<evidence type="ECO:0000256" key="6">
    <source>
        <dbReference type="PROSITE-ProRule" id="PRU01373"/>
    </source>
</evidence>
<feature type="domain" description="L,D-TPase catalytic" evidence="8">
    <location>
        <begin position="173"/>
        <end position="285"/>
    </location>
</feature>
<evidence type="ECO:0000259" key="8">
    <source>
        <dbReference type="PROSITE" id="PS52029"/>
    </source>
</evidence>
<keyword evidence="10" id="KW-1185">Reference proteome</keyword>
<dbReference type="InterPro" id="IPR005490">
    <property type="entry name" value="LD_TPept_cat_dom"/>
</dbReference>
<dbReference type="GO" id="GO:0005576">
    <property type="term" value="C:extracellular region"/>
    <property type="evidence" value="ECO:0007669"/>
    <property type="project" value="TreeGrafter"/>
</dbReference>
<dbReference type="EMBL" id="BJMM01000031">
    <property type="protein sequence ID" value="GEB52424.1"/>
    <property type="molecule type" value="Genomic_DNA"/>
</dbReference>
<keyword evidence="3 6" id="KW-0133">Cell shape</keyword>
<dbReference type="InterPro" id="IPR002477">
    <property type="entry name" value="Peptidoglycan-bd-like"/>
</dbReference>
<evidence type="ECO:0000256" key="2">
    <source>
        <dbReference type="ARBA" id="ARBA00022679"/>
    </source>
</evidence>
<keyword evidence="9" id="KW-0449">Lipoprotein</keyword>
<dbReference type="Proteomes" id="UP000319210">
    <property type="component" value="Unassembled WGS sequence"/>
</dbReference>
<dbReference type="InterPro" id="IPR038063">
    <property type="entry name" value="Transpep_catalytic_dom"/>
</dbReference>
<dbReference type="GO" id="GO:0071972">
    <property type="term" value="F:peptidoglycan L,D-transpeptidase activity"/>
    <property type="evidence" value="ECO:0007669"/>
    <property type="project" value="TreeGrafter"/>
</dbReference>
<accession>A0A4Y3R4E6</accession>
<dbReference type="InterPro" id="IPR036366">
    <property type="entry name" value="PGBDSf"/>
</dbReference>
<keyword evidence="2" id="KW-0808">Transferase</keyword>
<sequence>MTAGGAALLAVATVAGCQVQPGVDGKPVRISQAPQQVQDRPSAPAPSPSTSTPSSRPTHSAPPKPTWTPRPTRPAPQPVRMSQGSKGSHVRELQARLRQLGHFGQNPTGFYGTVTAGSVRAFQKQQGMPQTGTVTDRFLTALHARTHEPSRNELYPPTTRPPSKPDPRCTTGRALCISKKSRTLTWMVNGKVRSAMDVRFGSAYTPTREGAFKVDFKSRHHHSTLYDTPMPYAMFFSGGQAVHYSSDFAARGYTGASHGCVNVRDKKKIAALFAEVRPGDKVIVYK</sequence>
<evidence type="ECO:0000256" key="4">
    <source>
        <dbReference type="ARBA" id="ARBA00022984"/>
    </source>
</evidence>
<dbReference type="UniPathway" id="UPA00219"/>
<dbReference type="Gene3D" id="1.10.101.10">
    <property type="entry name" value="PGBD-like superfamily/PGBD"/>
    <property type="match status" value="1"/>
</dbReference>
<comment type="pathway">
    <text evidence="1 6">Cell wall biogenesis; peptidoglycan biosynthesis.</text>
</comment>
<dbReference type="GO" id="GO:0008360">
    <property type="term" value="P:regulation of cell shape"/>
    <property type="evidence" value="ECO:0007669"/>
    <property type="project" value="UniProtKB-UniRule"/>
</dbReference>
<dbReference type="GO" id="GO:0018104">
    <property type="term" value="P:peptidoglycan-protein cross-linking"/>
    <property type="evidence" value="ECO:0007669"/>
    <property type="project" value="TreeGrafter"/>
</dbReference>
<feature type="region of interest" description="Disordered" evidence="7">
    <location>
        <begin position="20"/>
        <end position="91"/>
    </location>
</feature>
<dbReference type="SUPFAM" id="SSF141523">
    <property type="entry name" value="L,D-transpeptidase catalytic domain-like"/>
    <property type="match status" value="1"/>
</dbReference>
<comment type="caution">
    <text evidence="9">The sequence shown here is derived from an EMBL/GenBank/DDBJ whole genome shotgun (WGS) entry which is preliminary data.</text>
</comment>
<evidence type="ECO:0000313" key="10">
    <source>
        <dbReference type="Proteomes" id="UP000319210"/>
    </source>
</evidence>
<dbReference type="InterPro" id="IPR036365">
    <property type="entry name" value="PGBD-like_sf"/>
</dbReference>
<dbReference type="PANTHER" id="PTHR30582">
    <property type="entry name" value="L,D-TRANSPEPTIDASE"/>
    <property type="match status" value="1"/>
</dbReference>
<dbReference type="PANTHER" id="PTHR30582:SF33">
    <property type="entry name" value="EXPORTED PROTEIN"/>
    <property type="match status" value="1"/>
</dbReference>
<reference evidence="9 10" key="1">
    <citation type="submission" date="2019-06" db="EMBL/GenBank/DDBJ databases">
        <title>Whole genome shotgun sequence of Streptomyces cacaoi subsp. cacaoi NBRC 12748.</title>
        <authorList>
            <person name="Hosoyama A."/>
            <person name="Uohara A."/>
            <person name="Ohji S."/>
            <person name="Ichikawa N."/>
        </authorList>
    </citation>
    <scope>NUCLEOTIDE SEQUENCE [LARGE SCALE GENOMIC DNA]</scope>
    <source>
        <strain evidence="9 10">NBRC 12748</strain>
    </source>
</reference>
<keyword evidence="5 6" id="KW-0961">Cell wall biogenesis/degradation</keyword>
<dbReference type="RefSeq" id="WP_030874243.1">
    <property type="nucleotide sequence ID" value="NZ_BJMM01000031.1"/>
</dbReference>
<protein>
    <submittedName>
        <fullName evidence="9">Lipoprotein</fullName>
    </submittedName>
</protein>
<dbReference type="CDD" id="cd16913">
    <property type="entry name" value="YkuD_like"/>
    <property type="match status" value="1"/>
</dbReference>
<feature type="compositionally biased region" description="Pro residues" evidence="7">
    <location>
        <begin position="60"/>
        <end position="77"/>
    </location>
</feature>
<evidence type="ECO:0000256" key="3">
    <source>
        <dbReference type="ARBA" id="ARBA00022960"/>
    </source>
</evidence>
<evidence type="ECO:0000313" key="9">
    <source>
        <dbReference type="EMBL" id="GEB52424.1"/>
    </source>
</evidence>
<organism evidence="9 10">
    <name type="scientific">Streptomyces cacaoi</name>
    <dbReference type="NCBI Taxonomy" id="1898"/>
    <lineage>
        <taxon>Bacteria</taxon>
        <taxon>Bacillati</taxon>
        <taxon>Actinomycetota</taxon>
        <taxon>Actinomycetes</taxon>
        <taxon>Kitasatosporales</taxon>
        <taxon>Streptomycetaceae</taxon>
        <taxon>Streptomyces</taxon>
    </lineage>
</organism>
<dbReference type="Pfam" id="PF01471">
    <property type="entry name" value="PG_binding_1"/>
    <property type="match status" value="1"/>
</dbReference>
<keyword evidence="4 6" id="KW-0573">Peptidoglycan synthesis</keyword>
<feature type="region of interest" description="Disordered" evidence="7">
    <location>
        <begin position="145"/>
        <end position="169"/>
    </location>
</feature>
<dbReference type="AlphaFoldDB" id="A0A4Y3R4E6"/>
<gene>
    <name evidence="9" type="ORF">SCA03_49750</name>
</gene>
<dbReference type="InterPro" id="IPR050979">
    <property type="entry name" value="LD-transpeptidase"/>
</dbReference>
<dbReference type="Pfam" id="PF03734">
    <property type="entry name" value="YkuD"/>
    <property type="match status" value="1"/>
</dbReference>
<evidence type="ECO:0000256" key="7">
    <source>
        <dbReference type="SAM" id="MobiDB-lite"/>
    </source>
</evidence>
<feature type="active site" description="Nucleophile" evidence="6">
    <location>
        <position position="260"/>
    </location>
</feature>
<name>A0A4Y3R4E6_STRCI</name>
<dbReference type="SUPFAM" id="SSF47090">
    <property type="entry name" value="PGBD-like"/>
    <property type="match status" value="1"/>
</dbReference>
<evidence type="ECO:0000256" key="1">
    <source>
        <dbReference type="ARBA" id="ARBA00004752"/>
    </source>
</evidence>
<feature type="active site" description="Proton donor/acceptor" evidence="6">
    <location>
        <position position="243"/>
    </location>
</feature>
<proteinExistence type="predicted"/>
<dbReference type="OrthoDB" id="8887048at2"/>
<feature type="compositionally biased region" description="Low complexity" evidence="7">
    <location>
        <begin position="48"/>
        <end position="59"/>
    </location>
</feature>
<evidence type="ECO:0000256" key="5">
    <source>
        <dbReference type="ARBA" id="ARBA00023316"/>
    </source>
</evidence>